<keyword evidence="2" id="KW-0963">Cytoplasm</keyword>
<evidence type="ECO:0000256" key="1">
    <source>
        <dbReference type="ARBA" id="ARBA00004496"/>
    </source>
</evidence>
<evidence type="ECO:0000313" key="3">
    <source>
        <dbReference type="EMBL" id="KAF5186463.1"/>
    </source>
</evidence>
<dbReference type="EMBL" id="JABWDY010029260">
    <property type="protein sequence ID" value="KAF5186463.1"/>
    <property type="molecule type" value="Genomic_DNA"/>
</dbReference>
<reference evidence="3 4" key="1">
    <citation type="submission" date="2020-06" db="EMBL/GenBank/DDBJ databases">
        <title>Transcriptomic and genomic resources for Thalictrum thalictroides and T. hernandezii: Facilitating candidate gene discovery in an emerging model plant lineage.</title>
        <authorList>
            <person name="Arias T."/>
            <person name="Riano-Pachon D.M."/>
            <person name="Di Stilio V.S."/>
        </authorList>
    </citation>
    <scope>NUCLEOTIDE SEQUENCE [LARGE SCALE GENOMIC DNA]</scope>
    <source>
        <strain evidence="4">cv. WT478/WT964</strain>
        <tissue evidence="3">Leaves</tissue>
    </source>
</reference>
<sequence>MSNSPIYEIPDNIMRLIKQNIVPEILKKPLSSSTYKDFFASLLYAEDYYIEKWSGFCLSNVTLELHDAKSYDKLTKVKSLRDDKPLVAFEIDSIPEKRPFLLSRDFVLVRPSGMNVEPFQSTSSGKLSPTGTLIRDMVFAILDYSQKSRILVCAPLNNTCDVLMRSLRLKIPGSDLFRANAAFRELGDVPDDILSSSSYKGECFTCPSLEDLNNFKVIISTFVSSFRLNNQGLSSGHFTHIIMVDASSATEPVTMVTLANFAGEETGILVTGTQRNFSGWVRSDIGRKYGLQKSYFQRLFEMEPYSNLHSNLIMHVAKN</sequence>
<gene>
    <name evidence="3" type="ORF">FRX31_023949</name>
</gene>
<comment type="caution">
    <text evidence="3">The sequence shown here is derived from an EMBL/GenBank/DDBJ whole genome shotgun (WGS) entry which is preliminary data.</text>
</comment>
<protein>
    <submittedName>
        <fullName evidence="3">P-loop containing nucleoside triphosphate hydrolases superfamily protein</fullName>
    </submittedName>
</protein>
<keyword evidence="3" id="KW-0378">Hydrolase</keyword>
<evidence type="ECO:0000256" key="2">
    <source>
        <dbReference type="ARBA" id="ARBA00022490"/>
    </source>
</evidence>
<accession>A0A7J6VNJ8</accession>
<dbReference type="Proteomes" id="UP000554482">
    <property type="component" value="Unassembled WGS sequence"/>
</dbReference>
<dbReference type="OrthoDB" id="6513042at2759"/>
<dbReference type="PANTHER" id="PTHR45418:SF5">
    <property type="entry name" value="BRCA2-INTERACTING PROTEIN-LIKE-RELATED"/>
    <property type="match status" value="1"/>
</dbReference>
<keyword evidence="4" id="KW-1185">Reference proteome</keyword>
<dbReference type="GO" id="GO:0005737">
    <property type="term" value="C:cytoplasm"/>
    <property type="evidence" value="ECO:0007669"/>
    <property type="project" value="UniProtKB-SubCell"/>
</dbReference>
<comment type="subcellular location">
    <subcellularLocation>
        <location evidence="1">Cytoplasm</location>
    </subcellularLocation>
</comment>
<dbReference type="Gene3D" id="3.40.50.300">
    <property type="entry name" value="P-loop containing nucleotide triphosphate hydrolases"/>
    <property type="match status" value="1"/>
</dbReference>
<dbReference type="GO" id="GO:0016787">
    <property type="term" value="F:hydrolase activity"/>
    <property type="evidence" value="ECO:0007669"/>
    <property type="project" value="UniProtKB-KW"/>
</dbReference>
<evidence type="ECO:0000313" key="4">
    <source>
        <dbReference type="Proteomes" id="UP000554482"/>
    </source>
</evidence>
<name>A0A7J6VNJ8_THATH</name>
<dbReference type="InterPro" id="IPR027417">
    <property type="entry name" value="P-loop_NTPase"/>
</dbReference>
<dbReference type="AlphaFoldDB" id="A0A7J6VNJ8"/>
<dbReference type="PANTHER" id="PTHR45418">
    <property type="entry name" value="CANCER/TESTIS ANTIGEN 55"/>
    <property type="match status" value="1"/>
</dbReference>
<organism evidence="3 4">
    <name type="scientific">Thalictrum thalictroides</name>
    <name type="common">Rue-anemone</name>
    <name type="synonym">Anemone thalictroides</name>
    <dbReference type="NCBI Taxonomy" id="46969"/>
    <lineage>
        <taxon>Eukaryota</taxon>
        <taxon>Viridiplantae</taxon>
        <taxon>Streptophyta</taxon>
        <taxon>Embryophyta</taxon>
        <taxon>Tracheophyta</taxon>
        <taxon>Spermatophyta</taxon>
        <taxon>Magnoliopsida</taxon>
        <taxon>Ranunculales</taxon>
        <taxon>Ranunculaceae</taxon>
        <taxon>Thalictroideae</taxon>
        <taxon>Thalictrum</taxon>
    </lineage>
</organism>
<proteinExistence type="predicted"/>